<evidence type="ECO:0000313" key="1">
    <source>
        <dbReference type="EMBL" id="DAE30166.1"/>
    </source>
</evidence>
<organism evidence="1">
    <name type="scientific">virus sp. ctQmo6</name>
    <dbReference type="NCBI Taxonomy" id="2827990"/>
    <lineage>
        <taxon>Viruses</taxon>
    </lineage>
</organism>
<accession>A0A8S5RFK2</accession>
<name>A0A8S5RFK2_9VIRU</name>
<sequence length="90" mass="10513">MLDFEKLSSMPFEEAEKLVFADGYKQDSEAKSNCASGDAEMVLDSYYKKYDEEDDDKEYIISFVQLYNVVKHNEGDLDDIEVVKSYWEEV</sequence>
<proteinExistence type="predicted"/>
<reference evidence="1" key="1">
    <citation type="journal article" date="2021" name="Proc. Natl. Acad. Sci. U.S.A.">
        <title>A Catalog of Tens of Thousands of Viruses from Human Metagenomes Reveals Hidden Associations with Chronic Diseases.</title>
        <authorList>
            <person name="Tisza M.J."/>
            <person name="Buck C.B."/>
        </authorList>
    </citation>
    <scope>NUCLEOTIDE SEQUENCE</scope>
    <source>
        <strain evidence="1">CtQmo6</strain>
    </source>
</reference>
<dbReference type="EMBL" id="BK059102">
    <property type="protein sequence ID" value="DAE30166.1"/>
    <property type="molecule type" value="Genomic_DNA"/>
</dbReference>
<protein>
    <submittedName>
        <fullName evidence="1">Uncharacterized protein</fullName>
    </submittedName>
</protein>